<evidence type="ECO:0000313" key="2">
    <source>
        <dbReference type="Proteomes" id="UP000297703"/>
    </source>
</evidence>
<reference evidence="1 2" key="1">
    <citation type="submission" date="2019-04" db="EMBL/GenBank/DDBJ databases">
        <title>Draft genome of the big-headed turtle Platysternon megacephalum.</title>
        <authorList>
            <person name="Gong S."/>
        </authorList>
    </citation>
    <scope>NUCLEOTIDE SEQUENCE [LARGE SCALE GENOMIC DNA]</scope>
    <source>
        <strain evidence="1">DO16091913</strain>
        <tissue evidence="1">Muscle</tissue>
    </source>
</reference>
<comment type="caution">
    <text evidence="1">The sequence shown here is derived from an EMBL/GenBank/DDBJ whole genome shotgun (WGS) entry which is preliminary data.</text>
</comment>
<proteinExistence type="predicted"/>
<name>A0A4D9E5K5_9SAUR</name>
<dbReference type="AlphaFoldDB" id="A0A4D9E5K5"/>
<reference evidence="1 2" key="2">
    <citation type="submission" date="2019-04" db="EMBL/GenBank/DDBJ databases">
        <title>The genome sequence of big-headed turtle.</title>
        <authorList>
            <person name="Gong S."/>
        </authorList>
    </citation>
    <scope>NUCLEOTIDE SEQUENCE [LARGE SCALE GENOMIC DNA]</scope>
    <source>
        <strain evidence="1">DO16091913</strain>
        <tissue evidence="1">Muscle</tissue>
    </source>
</reference>
<protein>
    <submittedName>
        <fullName evidence="1">Protein rtoA-like</fullName>
    </submittedName>
</protein>
<dbReference type="Proteomes" id="UP000297703">
    <property type="component" value="Unassembled WGS sequence"/>
</dbReference>
<keyword evidence="2" id="KW-1185">Reference proteome</keyword>
<sequence length="132" mass="13734">MVIFSACLFPEELPGFGSHSSQPFPAGTQRRCSPGGAGYCHSFPRTRPCSGEQPAPLGLMEGVAQGATGLSLEAASGSAAHFLDTLLQKLSPGEPPATFHQLTTDPPAQAPLALVLLAAPVRHLQLPETFLC</sequence>
<organism evidence="1 2">
    <name type="scientific">Platysternon megacephalum</name>
    <name type="common">big-headed turtle</name>
    <dbReference type="NCBI Taxonomy" id="55544"/>
    <lineage>
        <taxon>Eukaryota</taxon>
        <taxon>Metazoa</taxon>
        <taxon>Chordata</taxon>
        <taxon>Craniata</taxon>
        <taxon>Vertebrata</taxon>
        <taxon>Euteleostomi</taxon>
        <taxon>Archelosauria</taxon>
        <taxon>Testudinata</taxon>
        <taxon>Testudines</taxon>
        <taxon>Cryptodira</taxon>
        <taxon>Durocryptodira</taxon>
        <taxon>Testudinoidea</taxon>
        <taxon>Platysternidae</taxon>
        <taxon>Platysternon</taxon>
    </lineage>
</organism>
<accession>A0A4D9E5K5</accession>
<dbReference type="EMBL" id="QXTE01000152">
    <property type="protein sequence ID" value="TFK03805.1"/>
    <property type="molecule type" value="Genomic_DNA"/>
</dbReference>
<gene>
    <name evidence="1" type="ORF">DR999_PMT13835</name>
</gene>
<evidence type="ECO:0000313" key="1">
    <source>
        <dbReference type="EMBL" id="TFK03805.1"/>
    </source>
</evidence>